<comment type="caution">
    <text evidence="1">The sequence shown here is derived from an EMBL/GenBank/DDBJ whole genome shotgun (WGS) entry which is preliminary data.</text>
</comment>
<dbReference type="InterPro" id="IPR010921">
    <property type="entry name" value="Trp_repressor/repl_initiator"/>
</dbReference>
<name>A0A1F4YH59_9BACT</name>
<dbReference type="Gene3D" id="1.10.1270.10">
    <property type="entry name" value="TrpR-like"/>
    <property type="match status" value="1"/>
</dbReference>
<proteinExistence type="predicted"/>
<dbReference type="Pfam" id="PF01371">
    <property type="entry name" value="Trp_repressor"/>
    <property type="match status" value="1"/>
</dbReference>
<dbReference type="GO" id="GO:0043565">
    <property type="term" value="F:sequence-specific DNA binding"/>
    <property type="evidence" value="ECO:0007669"/>
    <property type="project" value="InterPro"/>
</dbReference>
<evidence type="ECO:0008006" key="3">
    <source>
        <dbReference type="Google" id="ProtNLM"/>
    </source>
</evidence>
<accession>A0A1F4YH59</accession>
<dbReference type="EMBL" id="MEXH01000002">
    <property type="protein sequence ID" value="OGC93086.1"/>
    <property type="molecule type" value="Genomic_DNA"/>
</dbReference>
<evidence type="ECO:0000313" key="1">
    <source>
        <dbReference type="EMBL" id="OGC93086.1"/>
    </source>
</evidence>
<dbReference type="InterPro" id="IPR000831">
    <property type="entry name" value="Trp_repress"/>
</dbReference>
<dbReference type="GO" id="GO:0003700">
    <property type="term" value="F:DNA-binding transcription factor activity"/>
    <property type="evidence" value="ECO:0007669"/>
    <property type="project" value="InterPro"/>
</dbReference>
<dbReference type="Proteomes" id="UP000178176">
    <property type="component" value="Unassembled WGS sequence"/>
</dbReference>
<organism evidence="1 2">
    <name type="scientific">Candidatus Amesbacteria bacterium RIFCSPHIGHO2_01_FULL_48_32b</name>
    <dbReference type="NCBI Taxonomy" id="1797253"/>
    <lineage>
        <taxon>Bacteria</taxon>
        <taxon>Candidatus Amesiibacteriota</taxon>
    </lineage>
</organism>
<dbReference type="AlphaFoldDB" id="A0A1F4YH59"/>
<sequence>MQISKRSINDTLEKQVRGMWYQLIADTKTSGEAQLVFDELLTETETTAISKRVAVAYWLSKKRSYENIKQNLKVSSATIASVQQGMDRAGWKLALRRVMADEWATKWNGKIKDWLKR</sequence>
<protein>
    <recommendedName>
        <fullName evidence="3">TrpR like protein, YerC/YecD</fullName>
    </recommendedName>
</protein>
<dbReference type="SUPFAM" id="SSF48295">
    <property type="entry name" value="TrpR-like"/>
    <property type="match status" value="1"/>
</dbReference>
<evidence type="ECO:0000313" key="2">
    <source>
        <dbReference type="Proteomes" id="UP000178176"/>
    </source>
</evidence>
<dbReference type="InterPro" id="IPR038116">
    <property type="entry name" value="TrpR-like_sf"/>
</dbReference>
<gene>
    <name evidence="1" type="ORF">A2876_00875</name>
</gene>
<reference evidence="1 2" key="1">
    <citation type="journal article" date="2016" name="Nat. Commun.">
        <title>Thousands of microbial genomes shed light on interconnected biogeochemical processes in an aquifer system.</title>
        <authorList>
            <person name="Anantharaman K."/>
            <person name="Brown C.T."/>
            <person name="Hug L.A."/>
            <person name="Sharon I."/>
            <person name="Castelle C.J."/>
            <person name="Probst A.J."/>
            <person name="Thomas B.C."/>
            <person name="Singh A."/>
            <person name="Wilkins M.J."/>
            <person name="Karaoz U."/>
            <person name="Brodie E.L."/>
            <person name="Williams K.H."/>
            <person name="Hubbard S.S."/>
            <person name="Banfield J.F."/>
        </authorList>
    </citation>
    <scope>NUCLEOTIDE SEQUENCE [LARGE SCALE GENOMIC DNA]</scope>
</reference>